<reference evidence="6" key="1">
    <citation type="journal article" date="2020" name="mSystems">
        <title>Genome- and Community-Level Interaction Insights into Carbon Utilization and Element Cycling Functions of Hydrothermarchaeota in Hydrothermal Sediment.</title>
        <authorList>
            <person name="Zhou Z."/>
            <person name="Liu Y."/>
            <person name="Xu W."/>
            <person name="Pan J."/>
            <person name="Luo Z.H."/>
            <person name="Li M."/>
        </authorList>
    </citation>
    <scope>NUCLEOTIDE SEQUENCE [LARGE SCALE GENOMIC DNA]</scope>
    <source>
        <strain evidence="6">SpSt-479</strain>
    </source>
</reference>
<keyword evidence="6" id="KW-0808">Transferase</keyword>
<accession>A0A7V3E600</accession>
<dbReference type="GO" id="GO:0008483">
    <property type="term" value="F:transaminase activity"/>
    <property type="evidence" value="ECO:0007669"/>
    <property type="project" value="UniProtKB-KW"/>
</dbReference>
<evidence type="ECO:0000313" key="6">
    <source>
        <dbReference type="EMBL" id="HFI90485.1"/>
    </source>
</evidence>
<dbReference type="PANTHER" id="PTHR30244:SF9">
    <property type="entry name" value="PROTEIN RV3402C"/>
    <property type="match status" value="1"/>
</dbReference>
<feature type="modified residue" description="N6-(pyridoxal phosphate)lysine" evidence="4">
    <location>
        <position position="184"/>
    </location>
</feature>
<name>A0A7V3E600_9BACT</name>
<comment type="caution">
    <text evidence="6">The sequence shown here is derived from an EMBL/GenBank/DDBJ whole genome shotgun (WGS) entry which is preliminary data.</text>
</comment>
<dbReference type="InterPro" id="IPR015424">
    <property type="entry name" value="PyrdxlP-dep_Trfase"/>
</dbReference>
<gene>
    <name evidence="6" type="ORF">ENS31_03015</name>
</gene>
<comment type="similarity">
    <text evidence="2 5">Belongs to the DegT/DnrJ/EryC1 family.</text>
</comment>
<dbReference type="CDD" id="cd00616">
    <property type="entry name" value="AHBA_syn"/>
    <property type="match status" value="1"/>
</dbReference>
<dbReference type="PIRSF" id="PIRSF000390">
    <property type="entry name" value="PLP_StrS"/>
    <property type="match status" value="1"/>
</dbReference>
<dbReference type="GO" id="GO:0000271">
    <property type="term" value="P:polysaccharide biosynthetic process"/>
    <property type="evidence" value="ECO:0007669"/>
    <property type="project" value="TreeGrafter"/>
</dbReference>
<dbReference type="PANTHER" id="PTHR30244">
    <property type="entry name" value="TRANSAMINASE"/>
    <property type="match status" value="1"/>
</dbReference>
<dbReference type="InterPro" id="IPR015421">
    <property type="entry name" value="PyrdxlP-dep_Trfase_major"/>
</dbReference>
<keyword evidence="6" id="KW-0032">Aminotransferase</keyword>
<sequence>MENPIYVTRPNLPPLEKLQPYLEEIWKNKILTNNGPFHQQFEIELAKYLGVEYVNLFANATIALVVGLQALRITGEVITTPFSFVATTHALKWNGITPVFCDIEEKTLNIDPDKIEALITPKTTAIMPVHVYGHPCDTEKIQDIADKYGLKVIYDAAHAFGIKMKNKNLMLKGDMSVLSFHGTKLFTTFEGGAVITKDEKLKKRIDFLKNFGFADEVTVIAPGINGKMNEFQSVIGILSLEIVEEEIERRKKVAEKYFELLGDIKGIKFFNFFDNYKHNYSYFPILIDQTEFGAGREEVYYELRKNNILARRYFYPLISNMPSYRSLPSATKENLPVANKIAEQVLCLPIYGNLNNIIIQNICEIIKDAGR</sequence>
<evidence type="ECO:0000256" key="5">
    <source>
        <dbReference type="RuleBase" id="RU004508"/>
    </source>
</evidence>
<keyword evidence="1 4" id="KW-0663">Pyridoxal phosphate</keyword>
<dbReference type="Pfam" id="PF01041">
    <property type="entry name" value="DegT_DnrJ_EryC1"/>
    <property type="match status" value="1"/>
</dbReference>
<dbReference type="Gene3D" id="3.40.640.10">
    <property type="entry name" value="Type I PLP-dependent aspartate aminotransferase-like (Major domain)"/>
    <property type="match status" value="1"/>
</dbReference>
<dbReference type="GO" id="GO:0030170">
    <property type="term" value="F:pyridoxal phosphate binding"/>
    <property type="evidence" value="ECO:0007669"/>
    <property type="project" value="TreeGrafter"/>
</dbReference>
<evidence type="ECO:0000256" key="4">
    <source>
        <dbReference type="PIRSR" id="PIRSR000390-2"/>
    </source>
</evidence>
<proteinExistence type="inferred from homology"/>
<feature type="active site" description="Proton acceptor" evidence="3">
    <location>
        <position position="184"/>
    </location>
</feature>
<dbReference type="EMBL" id="DSUJ01000008">
    <property type="protein sequence ID" value="HFI90485.1"/>
    <property type="molecule type" value="Genomic_DNA"/>
</dbReference>
<evidence type="ECO:0000256" key="2">
    <source>
        <dbReference type="ARBA" id="ARBA00037999"/>
    </source>
</evidence>
<evidence type="ECO:0000256" key="3">
    <source>
        <dbReference type="PIRSR" id="PIRSR000390-1"/>
    </source>
</evidence>
<protein>
    <submittedName>
        <fullName evidence="6">DegT/DnrJ/EryC1/StrS family aminotransferase</fullName>
    </submittedName>
</protein>
<evidence type="ECO:0000256" key="1">
    <source>
        <dbReference type="ARBA" id="ARBA00022898"/>
    </source>
</evidence>
<organism evidence="6">
    <name type="scientific">Ignavibacterium album</name>
    <dbReference type="NCBI Taxonomy" id="591197"/>
    <lineage>
        <taxon>Bacteria</taxon>
        <taxon>Pseudomonadati</taxon>
        <taxon>Ignavibacteriota</taxon>
        <taxon>Ignavibacteria</taxon>
        <taxon>Ignavibacteriales</taxon>
        <taxon>Ignavibacteriaceae</taxon>
        <taxon>Ignavibacterium</taxon>
    </lineage>
</organism>
<dbReference type="InterPro" id="IPR000653">
    <property type="entry name" value="DegT/StrS_aminotransferase"/>
</dbReference>
<dbReference type="SUPFAM" id="SSF53383">
    <property type="entry name" value="PLP-dependent transferases"/>
    <property type="match status" value="1"/>
</dbReference>
<dbReference type="AlphaFoldDB" id="A0A7V3E600"/>